<dbReference type="AlphaFoldDB" id="A0A7W9IFL3"/>
<evidence type="ECO:0000313" key="1">
    <source>
        <dbReference type="EMBL" id="MBB5819825.1"/>
    </source>
</evidence>
<organism evidence="1 2">
    <name type="scientific">Streptosporangium becharense</name>
    <dbReference type="NCBI Taxonomy" id="1816182"/>
    <lineage>
        <taxon>Bacteria</taxon>
        <taxon>Bacillati</taxon>
        <taxon>Actinomycetota</taxon>
        <taxon>Actinomycetes</taxon>
        <taxon>Streptosporangiales</taxon>
        <taxon>Streptosporangiaceae</taxon>
        <taxon>Streptosporangium</taxon>
    </lineage>
</organism>
<name>A0A7W9IFL3_9ACTN</name>
<dbReference type="RefSeq" id="WP_184537777.1">
    <property type="nucleotide sequence ID" value="NZ_JACHMP010000001.1"/>
</dbReference>
<protein>
    <submittedName>
        <fullName evidence="1">RNA polymerase subunit RPABC4/transcription elongation factor Spt4</fullName>
    </submittedName>
</protein>
<keyword evidence="2" id="KW-1185">Reference proteome</keyword>
<keyword evidence="1" id="KW-0648">Protein biosynthesis</keyword>
<dbReference type="Proteomes" id="UP000540685">
    <property type="component" value="Unassembled WGS sequence"/>
</dbReference>
<reference evidence="1 2" key="1">
    <citation type="submission" date="2020-08" db="EMBL/GenBank/DDBJ databases">
        <title>Sequencing the genomes of 1000 actinobacteria strains.</title>
        <authorList>
            <person name="Klenk H.-P."/>
        </authorList>
    </citation>
    <scope>NUCLEOTIDE SEQUENCE [LARGE SCALE GENOMIC DNA]</scope>
    <source>
        <strain evidence="1 2">DSM 46887</strain>
    </source>
</reference>
<gene>
    <name evidence="1" type="ORF">F4562_002887</name>
</gene>
<dbReference type="EMBL" id="JACHMP010000001">
    <property type="protein sequence ID" value="MBB5819825.1"/>
    <property type="molecule type" value="Genomic_DNA"/>
</dbReference>
<comment type="caution">
    <text evidence="1">The sequence shown here is derived from an EMBL/GenBank/DDBJ whole genome shotgun (WGS) entry which is preliminary data.</text>
</comment>
<proteinExistence type="predicted"/>
<keyword evidence="1" id="KW-0251">Elongation factor</keyword>
<sequence length="57" mass="6076">MARFSCPDCGSRSCTAIGCRRCGTATARPIQRCPVHGARCLAACRMCRTIARSQSGL</sequence>
<dbReference type="GO" id="GO:0003746">
    <property type="term" value="F:translation elongation factor activity"/>
    <property type="evidence" value="ECO:0007669"/>
    <property type="project" value="UniProtKB-KW"/>
</dbReference>
<evidence type="ECO:0000313" key="2">
    <source>
        <dbReference type="Proteomes" id="UP000540685"/>
    </source>
</evidence>
<accession>A0A7W9IFL3</accession>